<evidence type="ECO:0000313" key="4">
    <source>
        <dbReference type="Proteomes" id="UP000037387"/>
    </source>
</evidence>
<proteinExistence type="predicted"/>
<dbReference type="GO" id="GO:0003677">
    <property type="term" value="F:DNA binding"/>
    <property type="evidence" value="ECO:0007669"/>
    <property type="project" value="InterPro"/>
</dbReference>
<dbReference type="CDD" id="cd00338">
    <property type="entry name" value="Ser_Recombinase"/>
    <property type="match status" value="1"/>
</dbReference>
<name>A0A0M0F4Z7_CELCE</name>
<dbReference type="RefSeq" id="WP_053371081.1">
    <property type="nucleotide sequence ID" value="NZ_KQ435292.1"/>
</dbReference>
<comment type="caution">
    <text evidence="3">The sequence shown here is derived from an EMBL/GenBank/DDBJ whole genome shotgun (WGS) entry which is preliminary data.</text>
</comment>
<dbReference type="PATRIC" id="fig|1350482.3.peg.3085"/>
<gene>
    <name evidence="3" type="ORF">M768_13730</name>
</gene>
<keyword evidence="4" id="KW-1185">Reference proteome</keyword>
<protein>
    <recommendedName>
        <fullName evidence="5">Resolvase/invertase-type recombinase catalytic domain-containing protein</fullName>
    </recommendedName>
</protein>
<dbReference type="GO" id="GO:0000150">
    <property type="term" value="F:DNA strand exchange activity"/>
    <property type="evidence" value="ECO:0007669"/>
    <property type="project" value="InterPro"/>
</dbReference>
<dbReference type="InterPro" id="IPR038109">
    <property type="entry name" value="DNA_bind_recomb_sf"/>
</dbReference>
<dbReference type="InterPro" id="IPR006119">
    <property type="entry name" value="Resolv_N"/>
</dbReference>
<dbReference type="Pfam" id="PF07508">
    <property type="entry name" value="Recombinase"/>
    <property type="match status" value="1"/>
</dbReference>
<organism evidence="3 4">
    <name type="scientific">Cellulosimicrobium cellulans F16</name>
    <dbReference type="NCBI Taxonomy" id="1350482"/>
    <lineage>
        <taxon>Bacteria</taxon>
        <taxon>Bacillati</taxon>
        <taxon>Actinomycetota</taxon>
        <taxon>Actinomycetes</taxon>
        <taxon>Micrococcales</taxon>
        <taxon>Promicromonosporaceae</taxon>
        <taxon>Cellulosimicrobium</taxon>
    </lineage>
</organism>
<dbReference type="AlphaFoldDB" id="A0A0M0F4Z7"/>
<dbReference type="PANTHER" id="PTHR30461:SF23">
    <property type="entry name" value="DNA RECOMBINASE-RELATED"/>
    <property type="match status" value="1"/>
</dbReference>
<dbReference type="SMART" id="SM00857">
    <property type="entry name" value="Resolvase"/>
    <property type="match status" value="1"/>
</dbReference>
<dbReference type="EMBL" id="ATNL01000011">
    <property type="protein sequence ID" value="KON72563.1"/>
    <property type="molecule type" value="Genomic_DNA"/>
</dbReference>
<dbReference type="Gene3D" id="3.40.50.1390">
    <property type="entry name" value="Resolvase, N-terminal catalytic domain"/>
    <property type="match status" value="1"/>
</dbReference>
<feature type="domain" description="Resolvase/invertase-type recombinase catalytic" evidence="1">
    <location>
        <begin position="18"/>
        <end position="163"/>
    </location>
</feature>
<accession>A0A0M0F4Z7</accession>
<dbReference type="SUPFAM" id="SSF53041">
    <property type="entry name" value="Resolvase-like"/>
    <property type="match status" value="1"/>
</dbReference>
<evidence type="ECO:0008006" key="5">
    <source>
        <dbReference type="Google" id="ProtNLM"/>
    </source>
</evidence>
<dbReference type="PROSITE" id="PS51737">
    <property type="entry name" value="RECOMBINASE_DNA_BIND"/>
    <property type="match status" value="1"/>
</dbReference>
<dbReference type="Gene3D" id="3.90.1750.20">
    <property type="entry name" value="Putative Large Serine Recombinase, Chain B, Domain 2"/>
    <property type="match status" value="1"/>
</dbReference>
<evidence type="ECO:0000259" key="1">
    <source>
        <dbReference type="PROSITE" id="PS51736"/>
    </source>
</evidence>
<dbReference type="PROSITE" id="PS51736">
    <property type="entry name" value="RECOMBINASES_3"/>
    <property type="match status" value="1"/>
</dbReference>
<dbReference type="InterPro" id="IPR011109">
    <property type="entry name" value="DNA_bind_recombinase_dom"/>
</dbReference>
<evidence type="ECO:0000313" key="3">
    <source>
        <dbReference type="EMBL" id="KON72563.1"/>
    </source>
</evidence>
<reference evidence="3 4" key="1">
    <citation type="journal article" date="2015" name="Sci. Rep.">
        <title>Functional and structural properties of a novel cellulosome-like multienzyme complex: efficient glycoside hydrolysis of water-insoluble 7-xylosyl-10-deacetylpaclitaxel.</title>
        <authorList>
            <person name="Dou T.Y."/>
            <person name="Luan H.W."/>
            <person name="Ge G.B."/>
            <person name="Dong M.M."/>
            <person name="Zou H.F."/>
            <person name="He Y.Q."/>
            <person name="Cui P."/>
            <person name="Wang J.Y."/>
            <person name="Hao D.C."/>
            <person name="Yang S.L."/>
            <person name="Yang L."/>
        </authorList>
    </citation>
    <scope>NUCLEOTIDE SEQUENCE [LARGE SCALE GENOMIC DNA]</scope>
    <source>
        <strain evidence="3 4">F16</strain>
    </source>
</reference>
<evidence type="ECO:0000259" key="2">
    <source>
        <dbReference type="PROSITE" id="PS51737"/>
    </source>
</evidence>
<dbReference type="InterPro" id="IPR050639">
    <property type="entry name" value="SSR_resolvase"/>
</dbReference>
<dbReference type="Proteomes" id="UP000037387">
    <property type="component" value="Unassembled WGS sequence"/>
</dbReference>
<dbReference type="Pfam" id="PF00239">
    <property type="entry name" value="Resolvase"/>
    <property type="match status" value="1"/>
</dbReference>
<feature type="domain" description="Recombinase" evidence="2">
    <location>
        <begin position="171"/>
        <end position="275"/>
    </location>
</feature>
<dbReference type="InterPro" id="IPR036162">
    <property type="entry name" value="Resolvase-like_N_sf"/>
</dbReference>
<sequence>MPVSRRRALAPVPDTPPRAVAYLRQSTYREESISLELQETACRDYAARHGYQIVAVEKDPGISGRTWNRPAVQRVMEMIESRDADVIVLWRWSRLSRNRKDWAIAADRVDVAGGRIESATEPNDTATAAGRFARGVMTELAAFESERISEQWKEVHTSRVARGLPPGGKLPWGWRWVDGAVRPDPETAPYIVEAYRRYLAGAGNRDLADWFNGSGVRPMHAKEWYFSTITQCLDSPIHAGLIAYHGQTLPGAHDGIIDVATWEAYRRERERRAGERQVKRRYLLSGIAHCPCGEPMLGFTQDKEGRPRTGRTRSPWSCYRCSSLGKPEGHGPWNISLRFVEPVVMDWLHQVAADVENKVPRAAARRDDAHRESQRIAREITALDAQLTALTGHLASGLVPEAAYVTTRDEILARRAELERGLAEAERLVLHVPDDPSAIAREALADWDTLPIETKRATLRQLIRTVLVDYEHRTAHVVPVWEPMHNEG</sequence>
<dbReference type="PANTHER" id="PTHR30461">
    <property type="entry name" value="DNA-INVERTASE FROM LAMBDOID PROPHAGE"/>
    <property type="match status" value="1"/>
</dbReference>